<evidence type="ECO:0000313" key="3">
    <source>
        <dbReference type="Proteomes" id="UP000287547"/>
    </source>
</evidence>
<keyword evidence="1" id="KW-0732">Signal</keyword>
<proteinExistence type="predicted"/>
<feature type="signal peptide" evidence="1">
    <location>
        <begin position="1"/>
        <end position="26"/>
    </location>
</feature>
<reference evidence="2 3" key="1">
    <citation type="submission" date="2018-05" db="EMBL/GenBank/DDBJ databases">
        <title>Evolution of GPA BGCs.</title>
        <authorList>
            <person name="Waglechner N."/>
            <person name="Wright G.D."/>
        </authorList>
    </citation>
    <scope>NUCLEOTIDE SEQUENCE [LARGE SCALE GENOMIC DNA]</scope>
    <source>
        <strain evidence="2 3">A82846</strain>
    </source>
</reference>
<name>A0A428ZKM8_KIBAR</name>
<evidence type="ECO:0008006" key="4">
    <source>
        <dbReference type="Google" id="ProtNLM"/>
    </source>
</evidence>
<organism evidence="2 3">
    <name type="scientific">Kibdelosporangium aridum</name>
    <dbReference type="NCBI Taxonomy" id="2030"/>
    <lineage>
        <taxon>Bacteria</taxon>
        <taxon>Bacillati</taxon>
        <taxon>Actinomycetota</taxon>
        <taxon>Actinomycetes</taxon>
        <taxon>Pseudonocardiales</taxon>
        <taxon>Pseudonocardiaceae</taxon>
        <taxon>Kibdelosporangium</taxon>
    </lineage>
</organism>
<dbReference type="EMBL" id="QHKI01000004">
    <property type="protein sequence ID" value="RSM88625.1"/>
    <property type="molecule type" value="Genomic_DNA"/>
</dbReference>
<evidence type="ECO:0000313" key="2">
    <source>
        <dbReference type="EMBL" id="RSM88625.1"/>
    </source>
</evidence>
<protein>
    <recommendedName>
        <fullName evidence="4">Secreted protein</fullName>
    </recommendedName>
</protein>
<evidence type="ECO:0000256" key="1">
    <source>
        <dbReference type="SAM" id="SignalP"/>
    </source>
</evidence>
<dbReference type="RefSeq" id="WP_037260774.1">
    <property type="nucleotide sequence ID" value="NZ_QHKI01000004.1"/>
</dbReference>
<feature type="chain" id="PRO_5019548896" description="Secreted protein" evidence="1">
    <location>
        <begin position="27"/>
        <end position="119"/>
    </location>
</feature>
<gene>
    <name evidence="2" type="ORF">DMH04_08325</name>
</gene>
<accession>A0A428ZKM8</accession>
<sequence length="119" mass="12897">MLIRRSVAVLGLSAAALFGTTSIASATGALPWPGGRVYYNTSANVFKVYDTACDDKHVVGYWKTDNGQSGKVENKAGCNTLVQKTLDVGPNKAPFYYRICVADFWVSSCSDWRKDPHGA</sequence>
<dbReference type="Proteomes" id="UP000287547">
    <property type="component" value="Unassembled WGS sequence"/>
</dbReference>
<comment type="caution">
    <text evidence="2">The sequence shown here is derived from an EMBL/GenBank/DDBJ whole genome shotgun (WGS) entry which is preliminary data.</text>
</comment>
<dbReference type="AlphaFoldDB" id="A0A428ZKM8"/>